<reference evidence="1" key="1">
    <citation type="submission" date="2019-08" db="EMBL/GenBank/DDBJ databases">
        <title>Genome sequence of Clostridiales bacterium MT110.</title>
        <authorList>
            <person name="Cao J."/>
        </authorList>
    </citation>
    <scope>NUCLEOTIDE SEQUENCE</scope>
    <source>
        <strain evidence="1">MT110</strain>
    </source>
</reference>
<dbReference type="Proteomes" id="UP000594014">
    <property type="component" value="Chromosome"/>
</dbReference>
<name>A0ACD1ABK4_9FIRM</name>
<accession>A0ACD1ABK4</accession>
<keyword evidence="2" id="KW-1185">Reference proteome</keyword>
<evidence type="ECO:0000313" key="1">
    <source>
        <dbReference type="EMBL" id="QOX63877.1"/>
    </source>
</evidence>
<dbReference type="EMBL" id="CP042469">
    <property type="protein sequence ID" value="QOX63877.1"/>
    <property type="molecule type" value="Genomic_DNA"/>
</dbReference>
<proteinExistence type="predicted"/>
<evidence type="ECO:0000313" key="2">
    <source>
        <dbReference type="Proteomes" id="UP000594014"/>
    </source>
</evidence>
<gene>
    <name evidence="1" type="ORF">FRZ06_11305</name>
</gene>
<protein>
    <submittedName>
        <fullName evidence="1">Uncharacterized protein</fullName>
    </submittedName>
</protein>
<sequence>MSNDMGRPKNYTTEEIKNVIDCYVTYTGGTVLLNASQIARYANSELGLANFKYYVVNRNSQVKKYLKDLNERITGTSDAKLSFSKSVFTQIDANKYLSMKKDDLKVALNNLNILLENMANMNTELIKENVKLKNRTQEKDTEIRRLNSEISNTYNECSKSISNSKEKTDCQKQKIQELVKKAKQQEDLLHILWDREAETILKQNGIFEDDGTGLNKNRIIDEVKNVAGIISSTNDNKISYELINRLKNI</sequence>
<organism evidence="1 2">
    <name type="scientific">Anoxybacterium hadale</name>
    <dbReference type="NCBI Taxonomy" id="3408580"/>
    <lineage>
        <taxon>Bacteria</taxon>
        <taxon>Bacillati</taxon>
        <taxon>Bacillota</taxon>
        <taxon>Clostridia</taxon>
        <taxon>Peptostreptococcales</taxon>
        <taxon>Anaerovoracaceae</taxon>
        <taxon>Anoxybacterium</taxon>
    </lineage>
</organism>